<dbReference type="InterPro" id="IPR000160">
    <property type="entry name" value="GGDEF_dom"/>
</dbReference>
<dbReference type="CDD" id="cd01949">
    <property type="entry name" value="GGDEF"/>
    <property type="match status" value="1"/>
</dbReference>
<dbReference type="SUPFAM" id="SSF55073">
    <property type="entry name" value="Nucleotide cyclase"/>
    <property type="match status" value="1"/>
</dbReference>
<dbReference type="EMBL" id="PXWF02000313">
    <property type="protein sequence ID" value="PWF41317.1"/>
    <property type="molecule type" value="Genomic_DNA"/>
</dbReference>
<keyword evidence="3" id="KW-0472">Membrane</keyword>
<dbReference type="GO" id="GO:0052621">
    <property type="term" value="F:diguanylate cyclase activity"/>
    <property type="evidence" value="ECO:0007669"/>
    <property type="project" value="UniProtKB-EC"/>
</dbReference>
<organism evidence="5 6">
    <name type="scientific">Massilia glaciei</name>
    <dbReference type="NCBI Taxonomy" id="1524097"/>
    <lineage>
        <taxon>Bacteria</taxon>
        <taxon>Pseudomonadati</taxon>
        <taxon>Pseudomonadota</taxon>
        <taxon>Betaproteobacteria</taxon>
        <taxon>Burkholderiales</taxon>
        <taxon>Oxalobacteraceae</taxon>
        <taxon>Telluria group</taxon>
        <taxon>Massilia</taxon>
    </lineage>
</organism>
<dbReference type="EC" id="2.7.7.65" evidence="1"/>
<sequence length="439" mass="49193">MSSALSSSSPLIRKLIVYARLTLVLLIIITVVLLTWHRFGMTRTYELTGREGALVRVEDDRSTGKGATVATLERTDKDFMFGCDIVQMFKWPYCTLALSVPQMGVDLSDFSHMTLNITHPSNSAPMMRVRLINFDDGMTEVSNWRSFKVNEVVGIKVDPSGKTVVPLNWFGVAQWWKDSFKPAVEHSSVNLDRVIRMEIATPTMIKPGLHTYRVKSFQMHGKWISKTQLLGALVAMWILFSTAWPIAFALAMRRELKDNNTRLALLAQINRALELESAELADQAHTDPLTGALNRLGLRDALMRTSMLLAPPMSIIFTDIDFFKNINDTFGHQVGDDVLRLFSSRITAQLRSTDKLVRWGGEEFLILCESTDVALATALAEKLRAALAGDSWPKAIPLTASFGVAQHRDAEEIGDVIERADEQLYRAKHAGRNRVQTDV</sequence>
<dbReference type="RefSeq" id="WP_106760030.1">
    <property type="nucleotide sequence ID" value="NZ_PXWF02000313.1"/>
</dbReference>
<dbReference type="InterPro" id="IPR050469">
    <property type="entry name" value="Diguanylate_Cyclase"/>
</dbReference>
<dbReference type="FunFam" id="3.30.70.270:FF:000001">
    <property type="entry name" value="Diguanylate cyclase domain protein"/>
    <property type="match status" value="1"/>
</dbReference>
<feature type="transmembrane region" description="Helical" evidence="3">
    <location>
        <begin position="15"/>
        <end position="36"/>
    </location>
</feature>
<dbReference type="Gene3D" id="3.30.70.270">
    <property type="match status" value="1"/>
</dbReference>
<proteinExistence type="predicted"/>
<keyword evidence="3" id="KW-0812">Transmembrane</keyword>
<accession>A0A2U2HDR4</accession>
<evidence type="ECO:0000256" key="3">
    <source>
        <dbReference type="SAM" id="Phobius"/>
    </source>
</evidence>
<dbReference type="AlphaFoldDB" id="A0A2U2HDR4"/>
<keyword evidence="3" id="KW-1133">Transmembrane helix</keyword>
<dbReference type="PANTHER" id="PTHR45138:SF9">
    <property type="entry name" value="DIGUANYLATE CYCLASE DGCM-RELATED"/>
    <property type="match status" value="1"/>
</dbReference>
<dbReference type="SMART" id="SM00267">
    <property type="entry name" value="GGDEF"/>
    <property type="match status" value="1"/>
</dbReference>
<dbReference type="Proteomes" id="UP000241421">
    <property type="component" value="Unassembled WGS sequence"/>
</dbReference>
<dbReference type="OrthoDB" id="9813903at2"/>
<dbReference type="NCBIfam" id="TIGR00254">
    <property type="entry name" value="GGDEF"/>
    <property type="match status" value="1"/>
</dbReference>
<comment type="catalytic activity">
    <reaction evidence="2">
        <text>2 GTP = 3',3'-c-di-GMP + 2 diphosphate</text>
        <dbReference type="Rhea" id="RHEA:24898"/>
        <dbReference type="ChEBI" id="CHEBI:33019"/>
        <dbReference type="ChEBI" id="CHEBI:37565"/>
        <dbReference type="ChEBI" id="CHEBI:58805"/>
        <dbReference type="EC" id="2.7.7.65"/>
    </reaction>
</comment>
<dbReference type="GO" id="GO:0043709">
    <property type="term" value="P:cell adhesion involved in single-species biofilm formation"/>
    <property type="evidence" value="ECO:0007669"/>
    <property type="project" value="TreeGrafter"/>
</dbReference>
<feature type="transmembrane region" description="Helical" evidence="3">
    <location>
        <begin position="229"/>
        <end position="252"/>
    </location>
</feature>
<dbReference type="PROSITE" id="PS50887">
    <property type="entry name" value="GGDEF"/>
    <property type="match status" value="1"/>
</dbReference>
<evidence type="ECO:0000313" key="6">
    <source>
        <dbReference type="Proteomes" id="UP000241421"/>
    </source>
</evidence>
<dbReference type="InterPro" id="IPR043128">
    <property type="entry name" value="Rev_trsase/Diguanyl_cyclase"/>
</dbReference>
<dbReference type="GO" id="GO:0005886">
    <property type="term" value="C:plasma membrane"/>
    <property type="evidence" value="ECO:0007669"/>
    <property type="project" value="TreeGrafter"/>
</dbReference>
<dbReference type="InterPro" id="IPR029787">
    <property type="entry name" value="Nucleotide_cyclase"/>
</dbReference>
<evidence type="ECO:0000256" key="2">
    <source>
        <dbReference type="ARBA" id="ARBA00034247"/>
    </source>
</evidence>
<feature type="domain" description="GGDEF" evidence="4">
    <location>
        <begin position="311"/>
        <end position="439"/>
    </location>
</feature>
<evidence type="ECO:0000259" key="4">
    <source>
        <dbReference type="PROSITE" id="PS50887"/>
    </source>
</evidence>
<evidence type="ECO:0000313" key="5">
    <source>
        <dbReference type="EMBL" id="PWF41317.1"/>
    </source>
</evidence>
<name>A0A2U2HDR4_9BURK</name>
<protein>
    <recommendedName>
        <fullName evidence="1">diguanylate cyclase</fullName>
        <ecNumber evidence="1">2.7.7.65</ecNumber>
    </recommendedName>
</protein>
<comment type="caution">
    <text evidence="5">The sequence shown here is derived from an EMBL/GenBank/DDBJ whole genome shotgun (WGS) entry which is preliminary data.</text>
</comment>
<gene>
    <name evidence="5" type="ORF">C7C56_024820</name>
</gene>
<dbReference type="PANTHER" id="PTHR45138">
    <property type="entry name" value="REGULATORY COMPONENTS OF SENSORY TRANSDUCTION SYSTEM"/>
    <property type="match status" value="1"/>
</dbReference>
<keyword evidence="6" id="KW-1185">Reference proteome</keyword>
<reference evidence="5 6" key="1">
    <citation type="submission" date="2018-04" db="EMBL/GenBank/DDBJ databases">
        <title>Massilia violaceinigra sp. nov., a novel purple-pigmented bacterium isolated from Tianshan glacier, Xinjiang, China.</title>
        <authorList>
            <person name="Wang H."/>
        </authorList>
    </citation>
    <scope>NUCLEOTIDE SEQUENCE [LARGE SCALE GENOMIC DNA]</scope>
    <source>
        <strain evidence="5 6">B448-2</strain>
    </source>
</reference>
<evidence type="ECO:0000256" key="1">
    <source>
        <dbReference type="ARBA" id="ARBA00012528"/>
    </source>
</evidence>
<dbReference type="Pfam" id="PF00990">
    <property type="entry name" value="GGDEF"/>
    <property type="match status" value="1"/>
</dbReference>
<dbReference type="GO" id="GO:1902201">
    <property type="term" value="P:negative regulation of bacterial-type flagellum-dependent cell motility"/>
    <property type="evidence" value="ECO:0007669"/>
    <property type="project" value="TreeGrafter"/>
</dbReference>